<dbReference type="Pfam" id="PF00550">
    <property type="entry name" value="PP-binding"/>
    <property type="match status" value="2"/>
</dbReference>
<evidence type="ECO:0000256" key="1">
    <source>
        <dbReference type="ARBA" id="ARBA00022450"/>
    </source>
</evidence>
<proteinExistence type="predicted"/>
<accession>A0A843AHH4</accession>
<dbReference type="GO" id="GO:0016874">
    <property type="term" value="F:ligase activity"/>
    <property type="evidence" value="ECO:0007669"/>
    <property type="project" value="UniProtKB-KW"/>
</dbReference>
<dbReference type="PROSITE" id="PS00455">
    <property type="entry name" value="AMP_BINDING"/>
    <property type="match status" value="1"/>
</dbReference>
<dbReference type="GO" id="GO:0031177">
    <property type="term" value="F:phosphopantetheine binding"/>
    <property type="evidence" value="ECO:0007669"/>
    <property type="project" value="TreeGrafter"/>
</dbReference>
<dbReference type="InterPro" id="IPR036736">
    <property type="entry name" value="ACP-like_sf"/>
</dbReference>
<dbReference type="CDD" id="cd05930">
    <property type="entry name" value="A_NRPS"/>
    <property type="match status" value="2"/>
</dbReference>
<evidence type="ECO:0000313" key="6">
    <source>
        <dbReference type="EMBL" id="MBF4468596.1"/>
    </source>
</evidence>
<dbReference type="PROSITE" id="PS50075">
    <property type="entry name" value="CARRIER"/>
    <property type="match status" value="2"/>
</dbReference>
<dbReference type="Gene3D" id="1.10.1200.10">
    <property type="entry name" value="ACP-like"/>
    <property type="match status" value="2"/>
</dbReference>
<dbReference type="InterPro" id="IPR036291">
    <property type="entry name" value="NAD(P)-bd_dom_sf"/>
</dbReference>
<dbReference type="InterPro" id="IPR010071">
    <property type="entry name" value="AA_adenyl_dom"/>
</dbReference>
<feature type="compositionally biased region" description="Basic and acidic residues" evidence="4">
    <location>
        <begin position="811"/>
        <end position="820"/>
    </location>
</feature>
<keyword evidence="3" id="KW-0436">Ligase</keyword>
<dbReference type="GO" id="GO:0044550">
    <property type="term" value="P:secondary metabolite biosynthetic process"/>
    <property type="evidence" value="ECO:0007669"/>
    <property type="project" value="TreeGrafter"/>
</dbReference>
<dbReference type="InterPro" id="IPR020845">
    <property type="entry name" value="AMP-binding_CS"/>
</dbReference>
<dbReference type="InterPro" id="IPR009081">
    <property type="entry name" value="PP-bd_ACP"/>
</dbReference>
<dbReference type="Gene3D" id="3.40.50.720">
    <property type="entry name" value="NAD(P)-binding Rossmann-like Domain"/>
    <property type="match status" value="1"/>
</dbReference>
<dbReference type="Gene3D" id="3.30.559.10">
    <property type="entry name" value="Chloramphenicol acetyltransferase-like domain"/>
    <property type="match status" value="2"/>
</dbReference>
<keyword evidence="2" id="KW-0597">Phosphoprotein</keyword>
<dbReference type="InterPro" id="IPR000873">
    <property type="entry name" value="AMP-dep_synth/lig_dom"/>
</dbReference>
<protein>
    <submittedName>
        <fullName evidence="6">Amino acid adenylation domain-containing protein</fullName>
    </submittedName>
</protein>
<dbReference type="Gene3D" id="3.40.50.12780">
    <property type="entry name" value="N-terminal domain of ligase-like"/>
    <property type="match status" value="2"/>
</dbReference>
<dbReference type="Gene3D" id="3.30.559.30">
    <property type="entry name" value="Nonribosomal peptide synthetase, condensation domain"/>
    <property type="match status" value="3"/>
</dbReference>
<dbReference type="SUPFAM" id="SSF51735">
    <property type="entry name" value="NAD(P)-binding Rossmann-fold domains"/>
    <property type="match status" value="1"/>
</dbReference>
<dbReference type="Proteomes" id="UP000658733">
    <property type="component" value="Unassembled WGS sequence"/>
</dbReference>
<dbReference type="SUPFAM" id="SSF52777">
    <property type="entry name" value="CoA-dependent acyltransferases"/>
    <property type="match status" value="4"/>
</dbReference>
<reference evidence="6" key="1">
    <citation type="submission" date="2020-10" db="EMBL/GenBank/DDBJ databases">
        <title>Dehalococcoides mccartyi of a TCE/Cr reducing biochatode.</title>
        <authorList>
            <person name="Matturro B."/>
        </authorList>
    </citation>
    <scope>NUCLEOTIDE SEQUENCE</scope>
    <source>
        <strain evidence="6">Bin4</strain>
    </source>
</reference>
<dbReference type="InterPro" id="IPR023213">
    <property type="entry name" value="CAT-like_dom_sf"/>
</dbReference>
<dbReference type="Pfam" id="PF00501">
    <property type="entry name" value="AMP-binding"/>
    <property type="match status" value="2"/>
</dbReference>
<dbReference type="InterPro" id="IPR042099">
    <property type="entry name" value="ANL_N_sf"/>
</dbReference>
<dbReference type="NCBIfam" id="TIGR01733">
    <property type="entry name" value="AA-adenyl-dom"/>
    <property type="match status" value="2"/>
</dbReference>
<evidence type="ECO:0000313" key="7">
    <source>
        <dbReference type="Proteomes" id="UP000658733"/>
    </source>
</evidence>
<dbReference type="InterPro" id="IPR025110">
    <property type="entry name" value="AMP-bd_C"/>
</dbReference>
<organism evidence="6 7">
    <name type="scientific">Methanobrevibacter arboriphilus</name>
    <dbReference type="NCBI Taxonomy" id="39441"/>
    <lineage>
        <taxon>Archaea</taxon>
        <taxon>Methanobacteriati</taxon>
        <taxon>Methanobacteriota</taxon>
        <taxon>Methanomada group</taxon>
        <taxon>Methanobacteria</taxon>
        <taxon>Methanobacteriales</taxon>
        <taxon>Methanobacteriaceae</taxon>
        <taxon>Methanobrevibacter</taxon>
    </lineage>
</organism>
<dbReference type="GO" id="GO:0043041">
    <property type="term" value="P:amino acid activation for nonribosomal peptide biosynthetic process"/>
    <property type="evidence" value="ECO:0007669"/>
    <property type="project" value="TreeGrafter"/>
</dbReference>
<evidence type="ECO:0000256" key="4">
    <source>
        <dbReference type="SAM" id="MobiDB-lite"/>
    </source>
</evidence>
<feature type="domain" description="Carrier" evidence="5">
    <location>
        <begin position="2248"/>
        <end position="2322"/>
    </location>
</feature>
<dbReference type="NCBIfam" id="NF003417">
    <property type="entry name" value="PRK04813.1"/>
    <property type="match status" value="2"/>
</dbReference>
<dbReference type="Pfam" id="PF07993">
    <property type="entry name" value="NAD_binding_4"/>
    <property type="match status" value="1"/>
</dbReference>
<dbReference type="Gene3D" id="3.30.300.30">
    <property type="match status" value="2"/>
</dbReference>
<name>A0A843AHH4_METAZ</name>
<comment type="caution">
    <text evidence="6">The sequence shown here is derived from an EMBL/GenBank/DDBJ whole genome shotgun (WGS) entry which is preliminary data.</text>
</comment>
<feature type="region of interest" description="Disordered" evidence="4">
    <location>
        <begin position="809"/>
        <end position="830"/>
    </location>
</feature>
<dbReference type="InterPro" id="IPR001242">
    <property type="entry name" value="Condensation_dom"/>
</dbReference>
<dbReference type="InterPro" id="IPR013120">
    <property type="entry name" value="FAR_NAD-bd"/>
</dbReference>
<dbReference type="PANTHER" id="PTHR45527:SF1">
    <property type="entry name" value="FATTY ACID SYNTHASE"/>
    <property type="match status" value="1"/>
</dbReference>
<dbReference type="SUPFAM" id="SSF47336">
    <property type="entry name" value="ACP-like"/>
    <property type="match status" value="2"/>
</dbReference>
<dbReference type="GO" id="GO:0005737">
    <property type="term" value="C:cytoplasm"/>
    <property type="evidence" value="ECO:0007669"/>
    <property type="project" value="TreeGrafter"/>
</dbReference>
<dbReference type="SUPFAM" id="SSF56801">
    <property type="entry name" value="Acetyl-CoA synthetase-like"/>
    <property type="match status" value="2"/>
</dbReference>
<dbReference type="InterPro" id="IPR045851">
    <property type="entry name" value="AMP-bd_C_sf"/>
</dbReference>
<dbReference type="FunFam" id="3.40.50.980:FF:000001">
    <property type="entry name" value="Non-ribosomal peptide synthetase"/>
    <property type="match status" value="2"/>
</dbReference>
<sequence>MQFFNLSNAQKRTIVTEIGESGNDSYVLSFKYKFPVEDEKYVKIALSDIIRKKFNLRIKKDNQMEFSQYFSQLDPKIDNQLFYYYDMSIEKEDEIKEFIYQFTKTGFDEIFDSPLYRFVVLKTRKNIIVLGNVHHILMDGTSINIFIKNLKSYVNNLKNNQSYEITSPSYEKYVKKEEKYLSTKKSKEDEKYWVDSLKNYSSNYFTLDNLNVSKHEILLEENTIKKLKEISIIENDNISPFLLALSILSLYFFKSSKSKDLVWNTPYHGRDFGDDTHNMLGMFVNMMPLRLKYKGELTFKDYVLYVKSVLKKGLSHGKLSFNLYTQKLQKIGINPAMLSMYSIVSNSSDSGVEYIWENEESEFPLHIRVNSSLNDKNGLQSLFLEFNKGCYSHEAIIDILNGIKELINEIADNPNEKCGNFKVLQSRFFRAEKYFKNIVKKSDGETFISPDIQIRKENKDIKEKEISINKNLIKNFSKKIKISPNALFLTSTLLTLNRFVFNKNILISRTTESNGKIIDYPFGLLMESDKTVKEMLIEVEDELIKSEEYKFFPYDKISGDNIVFPDFKYYFENKEYNSKNDYLENSNEVNSNEVNSTEVNFNEVNCDEVNINEINDKINNSSNKAYLIIKSIDNDEYKVSLYYNAVIYTEKLMETFIKSIEIVLKKLINDQNEKIGNISILSDKDIEKENKRQEDFEENIVDEPLLNKAFENTVKNNNDKIALIASDGEFTYDELNKKANRIANALIKRGVGIEDKIMFMMNRDSNLIATVIGIVKSGATFIPIDPEYPKDRIENILDDSTSKYIVTNENTSKENKKENNKQNNKQNNNKYLKNQISINELLKETDERNPNPNINENNLAYIIYTSGSTGIPKGVMLTHKGITNYISNDPQNIPINSLSNKSTKFLSLTTVSFIVFLREIFATMINGVSVVFANEEESINPLKLIELINNTNPDAFGSTPSRMLQYLELEKIRNVMKNFKVIIVGGEMFPSKLYNTLKNCAGAEIYNSYGPTEITIASHGKLMENENVSEGKTLLNVIDSIRDIDGNPLPPGVVGEVYIGGSGVARGYLNNKKLTEEKFLEISETSYYKTGDLGKKDEFGELYVSGRVDNQVKVRGLRIEVGEIESVISKNSNINSLVVCVKDVDSEEHLCAYYTSKKEIDINELRNITVDKLPKYMVPSYFIQLENFPMTPNGKIDIRNLPLPEESDYGVEDFVNPENELEESIFNICSNIMGKANFGVTNDLFQIGFTSLSIIKLISKISDDYGVELNLVSIMREGTIRKISQEILKASPSEELIFKDDKIYSLTQNQLGVYFDCIKNPDTLIYNMPKCIRLNKNKDIFDLSNINTSNINNNDSYINASKLKNVILKAIEKHSFMKTHLYLNNGKIYQRKNDNLKVDIEIHKGTVDKKIKKNFIKPFDLFKGPLFRFEIYEDENEVFLLWDCHHIISDGFSTIIFLKDLAKLYEGKNVEIEKYTGFDLALEESEIEKTDLYNEAENYFDNRMCDFEGETGLTPDINGKENDGLLKEKSFSLNKDRIETFCKNNSITPNIFFMGVILFSLSKHSYNKDILISTISNGRSKIKYQKTFAMMVRTLAIVSNIDSEKTVIEFMKILEDEFLNTINYESYPFTKISDKYGIYPDIFYAYQAGLVENININGYGMDLEILDIEKPKFKLSIIIEDKFNEDNLNEDQFRIVSKYNNALYSEDLINGFNKGLSIIIKKFIENPNSYLKNISILSEKEQIYIENEEKSFKLKPVKEQLLNIIFQNIVEENKDKIALIAEDGELSYDELNKKSNRIANALIKLGVKAEDKIMFMLKRDSNLIATILGIIKSGAGFIPIDPEYPEDRIKHVLNDSESKYIITKEDLPNKLNIDDLLKETNERNPNPILTPKNLAYSIYTSGSTGKPKGVILTHENIANYIFPNKENCFVYSLNKMSNRMLSITTVAFDVFLHEIFVTLMNGLTLVFANDEESKNPLELAKLFEKTGADSFSATPSRMLQYLEFDRIKKSISQCKIISLAGENYPLNLHKIIKKYSDAEIYNVYGPTETTISCNTKCVDNEDITVGKPLFNVIESVMDIDGNPLPPGIVGELYVGGAGVARGYWNRKELTDGKFIYRNNIRYYRTGDFAKKKDNGEYYILGRMDNQIKLRGLRIEIGEIENVISDYEGVKRVIVLVKKIQSQEHLCAYFTSDKPIDVKSLKSHLKNKLTPYMIPNIYMELDEFPQTPNGKIDIKSLPEPLLKEKKYVAAKNKDEKFFADVFANVLGINKVGATDSFFDLGGTSLLATKVMVESVNAGYNISYGDIFAYQTPENIARVLLEKEKTLNQPKNLLQVETEDPLVNKQKRSQSFNKKRIDLNIEGIDNLDSDFNKYSTKRFNDILKKQNLEQFKTQSKQDLGNVLLTGTTGFLGMHLLNEFIKNENGKIYCMLRKGRHTDVEKRLKSLLFYYFDNSYDELFNSKIHVIEGDVTNIDDFKKAASFSIDTVLNSAANVKHYASGTQIEDVNVGGVKNAVKFSKENNCNLVHISTASVAGESVNNIPPKDIYFEEDMLYIGQNLEHKYINSKFKAETIILDAVLTGEINAKIMRLGNLMAREQDQEFQINFDTNAFINRLKSYSIIKRIPYNMMNLRVDITAIDSTAKAIMLLSKTPKEYLVFHPFNNHYIYISDIISIMNKLGLNIKGSNQKEFNEALQETMKDESNAIKISGFIASMNKGENRSFISSKNDYTMEILYHLGFKWPLITNEYLSTFIKYLIDLDFFD</sequence>
<dbReference type="RefSeq" id="WP_278522505.1">
    <property type="nucleotide sequence ID" value="NZ_JADIIN010000032.1"/>
</dbReference>
<feature type="compositionally biased region" description="Low complexity" evidence="4">
    <location>
        <begin position="821"/>
        <end position="830"/>
    </location>
</feature>
<dbReference type="Pfam" id="PF13193">
    <property type="entry name" value="AMP-binding_C"/>
    <property type="match status" value="2"/>
</dbReference>
<feature type="domain" description="Carrier" evidence="5">
    <location>
        <begin position="1216"/>
        <end position="1291"/>
    </location>
</feature>
<evidence type="ECO:0000256" key="2">
    <source>
        <dbReference type="ARBA" id="ARBA00022553"/>
    </source>
</evidence>
<evidence type="ECO:0000256" key="3">
    <source>
        <dbReference type="ARBA" id="ARBA00022598"/>
    </source>
</evidence>
<evidence type="ECO:0000259" key="5">
    <source>
        <dbReference type="PROSITE" id="PS50075"/>
    </source>
</evidence>
<dbReference type="PANTHER" id="PTHR45527">
    <property type="entry name" value="NONRIBOSOMAL PEPTIDE SYNTHETASE"/>
    <property type="match status" value="1"/>
</dbReference>
<gene>
    <name evidence="6" type="ORF">ISP01_04260</name>
</gene>
<keyword evidence="1" id="KW-0596">Phosphopantetheine</keyword>
<dbReference type="EMBL" id="JADIIN010000032">
    <property type="protein sequence ID" value="MBF4468596.1"/>
    <property type="molecule type" value="Genomic_DNA"/>
</dbReference>
<dbReference type="Pfam" id="PF00668">
    <property type="entry name" value="Condensation"/>
    <property type="match status" value="2"/>
</dbReference>